<reference evidence="6" key="1">
    <citation type="submission" date="2020-03" db="EMBL/GenBank/DDBJ databases">
        <title>The deep terrestrial virosphere.</title>
        <authorList>
            <person name="Holmfeldt K."/>
            <person name="Nilsson E."/>
            <person name="Simone D."/>
            <person name="Lopez-Fernandez M."/>
            <person name="Wu X."/>
            <person name="de Brujin I."/>
            <person name="Lundin D."/>
            <person name="Andersson A."/>
            <person name="Bertilsson S."/>
            <person name="Dopson M."/>
        </authorList>
    </citation>
    <scope>NUCLEOTIDE SEQUENCE</scope>
    <source>
        <strain evidence="6">MM415B04865</strain>
    </source>
</reference>
<evidence type="ECO:0000256" key="3">
    <source>
        <dbReference type="ARBA" id="ARBA00023004"/>
    </source>
</evidence>
<evidence type="ECO:0000256" key="2">
    <source>
        <dbReference type="ARBA" id="ARBA00022723"/>
    </source>
</evidence>
<keyword evidence="2" id="KW-0479">Metal-binding</keyword>
<keyword evidence="1" id="KW-0949">S-adenosyl-L-methionine</keyword>
<dbReference type="CDD" id="cd01335">
    <property type="entry name" value="Radical_SAM"/>
    <property type="match status" value="1"/>
</dbReference>
<dbReference type="SUPFAM" id="SSF102114">
    <property type="entry name" value="Radical SAM enzymes"/>
    <property type="match status" value="1"/>
</dbReference>
<evidence type="ECO:0000256" key="1">
    <source>
        <dbReference type="ARBA" id="ARBA00022691"/>
    </source>
</evidence>
<dbReference type="Pfam" id="PF04055">
    <property type="entry name" value="Radical_SAM"/>
    <property type="match status" value="1"/>
</dbReference>
<accession>A0A6M3LEN7</accession>
<dbReference type="GO" id="GO:0051536">
    <property type="term" value="F:iron-sulfur cluster binding"/>
    <property type="evidence" value="ECO:0007669"/>
    <property type="project" value="UniProtKB-KW"/>
</dbReference>
<dbReference type="GO" id="GO:0046872">
    <property type="term" value="F:metal ion binding"/>
    <property type="evidence" value="ECO:0007669"/>
    <property type="project" value="UniProtKB-KW"/>
</dbReference>
<dbReference type="InterPro" id="IPR007197">
    <property type="entry name" value="rSAM"/>
</dbReference>
<dbReference type="InterPro" id="IPR013785">
    <property type="entry name" value="Aldolase_TIM"/>
</dbReference>
<gene>
    <name evidence="6" type="ORF">MM415B04865_0011</name>
</gene>
<sequence>MVEELTIEITDYCPHECKFCSSNTTSIYKQARFLGLKAIRELLKGKRVEHLVISGGEPLSHPQFYKILQLCKEHSDDVIVYSNAITHLIYNAKVIDGVYLEANLTILPEVDKIHVLRRVKQGKESNRPEVHLSRNFTDDCSCNHHILRPDGKLYKTPCNKECEL</sequence>
<dbReference type="Gene3D" id="3.20.20.70">
    <property type="entry name" value="Aldolase class I"/>
    <property type="match status" value="1"/>
</dbReference>
<dbReference type="GO" id="GO:0003824">
    <property type="term" value="F:catalytic activity"/>
    <property type="evidence" value="ECO:0007669"/>
    <property type="project" value="InterPro"/>
</dbReference>
<evidence type="ECO:0000259" key="5">
    <source>
        <dbReference type="Pfam" id="PF04055"/>
    </source>
</evidence>
<evidence type="ECO:0000313" key="6">
    <source>
        <dbReference type="EMBL" id="QJA92112.1"/>
    </source>
</evidence>
<proteinExistence type="predicted"/>
<feature type="domain" description="Radical SAM core" evidence="5">
    <location>
        <begin position="7"/>
        <end position="92"/>
    </location>
</feature>
<protein>
    <submittedName>
        <fullName evidence="6">Putative radical SAM superfamily protein</fullName>
    </submittedName>
</protein>
<organism evidence="6">
    <name type="scientific">viral metagenome</name>
    <dbReference type="NCBI Taxonomy" id="1070528"/>
    <lineage>
        <taxon>unclassified sequences</taxon>
        <taxon>metagenomes</taxon>
        <taxon>organismal metagenomes</taxon>
    </lineage>
</organism>
<keyword evidence="3" id="KW-0408">Iron</keyword>
<dbReference type="InterPro" id="IPR058240">
    <property type="entry name" value="rSAM_sf"/>
</dbReference>
<dbReference type="EMBL" id="MT143038">
    <property type="protein sequence ID" value="QJA92112.1"/>
    <property type="molecule type" value="Genomic_DNA"/>
</dbReference>
<evidence type="ECO:0000256" key="4">
    <source>
        <dbReference type="ARBA" id="ARBA00023014"/>
    </source>
</evidence>
<dbReference type="SFLD" id="SFLDS00029">
    <property type="entry name" value="Radical_SAM"/>
    <property type="match status" value="1"/>
</dbReference>
<keyword evidence="4" id="KW-0411">Iron-sulfur</keyword>
<name>A0A6M3LEN7_9ZZZZ</name>
<dbReference type="AlphaFoldDB" id="A0A6M3LEN7"/>